<keyword evidence="1" id="KW-1133">Transmembrane helix</keyword>
<evidence type="ECO:0000313" key="3">
    <source>
        <dbReference type="Proteomes" id="UP001595613"/>
    </source>
</evidence>
<reference evidence="3" key="1">
    <citation type="journal article" date="2019" name="Int. J. Syst. Evol. Microbiol.">
        <title>The Global Catalogue of Microorganisms (GCM) 10K type strain sequencing project: providing services to taxonomists for standard genome sequencing and annotation.</title>
        <authorList>
            <consortium name="The Broad Institute Genomics Platform"/>
            <consortium name="The Broad Institute Genome Sequencing Center for Infectious Disease"/>
            <person name="Wu L."/>
            <person name="Ma J."/>
        </authorList>
    </citation>
    <scope>NUCLEOTIDE SEQUENCE [LARGE SCALE GENOMIC DNA]</scope>
    <source>
        <strain evidence="3">KCTC 42281</strain>
    </source>
</reference>
<comment type="caution">
    <text evidence="2">The sequence shown here is derived from an EMBL/GenBank/DDBJ whole genome shotgun (WGS) entry which is preliminary data.</text>
</comment>
<keyword evidence="1" id="KW-0812">Transmembrane</keyword>
<evidence type="ECO:0008006" key="4">
    <source>
        <dbReference type="Google" id="ProtNLM"/>
    </source>
</evidence>
<sequence length="118" mass="12847">MTLFALYRSRTDAAAPPVAVGERFSWFAALLPPVHALAHRLWGQLALFVAGVAGIAVLDVYLEPNLSFWLYLLLALAFGFSAPGARRRALLRRGYAPAGYRFAPDEDLARVALMEAGS</sequence>
<feature type="transmembrane region" description="Helical" evidence="1">
    <location>
        <begin position="41"/>
        <end position="62"/>
    </location>
</feature>
<feature type="transmembrane region" description="Helical" evidence="1">
    <location>
        <begin position="68"/>
        <end position="85"/>
    </location>
</feature>
<dbReference type="Proteomes" id="UP001595613">
    <property type="component" value="Unassembled WGS sequence"/>
</dbReference>
<evidence type="ECO:0000313" key="2">
    <source>
        <dbReference type="EMBL" id="MFC3704173.1"/>
    </source>
</evidence>
<evidence type="ECO:0000256" key="1">
    <source>
        <dbReference type="SAM" id="Phobius"/>
    </source>
</evidence>
<keyword evidence="3" id="KW-1185">Reference proteome</keyword>
<keyword evidence="1" id="KW-0472">Membrane</keyword>
<name>A0ABV7X0W8_9HYPH</name>
<protein>
    <recommendedName>
        <fullName evidence="4">DUF2628 domain-containing protein</fullName>
    </recommendedName>
</protein>
<proteinExistence type="predicted"/>
<gene>
    <name evidence="2" type="ORF">ACFOOL_05320</name>
</gene>
<accession>A0ABV7X0W8</accession>
<dbReference type="RefSeq" id="WP_380095552.1">
    <property type="nucleotide sequence ID" value="NZ_JBHRYD010000001.1"/>
</dbReference>
<organism evidence="2 3">
    <name type="scientific">Devosia honganensis</name>
    <dbReference type="NCBI Taxonomy" id="1610527"/>
    <lineage>
        <taxon>Bacteria</taxon>
        <taxon>Pseudomonadati</taxon>
        <taxon>Pseudomonadota</taxon>
        <taxon>Alphaproteobacteria</taxon>
        <taxon>Hyphomicrobiales</taxon>
        <taxon>Devosiaceae</taxon>
        <taxon>Devosia</taxon>
    </lineage>
</organism>
<dbReference type="EMBL" id="JBHRYD010000001">
    <property type="protein sequence ID" value="MFC3704173.1"/>
    <property type="molecule type" value="Genomic_DNA"/>
</dbReference>